<keyword evidence="1" id="KW-0472">Membrane</keyword>
<keyword evidence="1" id="KW-0812">Transmembrane</keyword>
<dbReference type="STRING" id="39495.SAMN02745111_01689"/>
<keyword evidence="1" id="KW-1133">Transmembrane helix</keyword>
<proteinExistence type="predicted"/>
<evidence type="ECO:0000313" key="3">
    <source>
        <dbReference type="Proteomes" id="UP000190814"/>
    </source>
</evidence>
<evidence type="ECO:0000256" key="1">
    <source>
        <dbReference type="SAM" id="Phobius"/>
    </source>
</evidence>
<accession>A0A1T4VVU3</accession>
<feature type="transmembrane region" description="Helical" evidence="1">
    <location>
        <begin position="7"/>
        <end position="25"/>
    </location>
</feature>
<protein>
    <submittedName>
        <fullName evidence="2">Uncharacterized protein</fullName>
    </submittedName>
</protein>
<dbReference type="AlphaFoldDB" id="A0A1T4VVU3"/>
<reference evidence="2 3" key="1">
    <citation type="submission" date="2017-02" db="EMBL/GenBank/DDBJ databases">
        <authorList>
            <person name="Peterson S.W."/>
        </authorList>
    </citation>
    <scope>NUCLEOTIDE SEQUENCE [LARGE SCALE GENOMIC DNA]</scope>
    <source>
        <strain evidence="2 3">ATCC 35992</strain>
    </source>
</reference>
<dbReference type="OrthoDB" id="9903971at2"/>
<dbReference type="EMBL" id="FUXZ01000010">
    <property type="protein sequence ID" value="SKA68935.1"/>
    <property type="molecule type" value="Genomic_DNA"/>
</dbReference>
<gene>
    <name evidence="2" type="ORF">SAMN02745111_01689</name>
</gene>
<feature type="transmembrane region" description="Helical" evidence="1">
    <location>
        <begin position="67"/>
        <end position="88"/>
    </location>
</feature>
<evidence type="ECO:0000313" key="2">
    <source>
        <dbReference type="EMBL" id="SKA68935.1"/>
    </source>
</evidence>
<keyword evidence="3" id="KW-1185">Reference proteome</keyword>
<feature type="transmembrane region" description="Helical" evidence="1">
    <location>
        <begin position="37"/>
        <end position="55"/>
    </location>
</feature>
<name>A0A1T4VVU3_9FIRM</name>
<dbReference type="Proteomes" id="UP000190814">
    <property type="component" value="Unassembled WGS sequence"/>
</dbReference>
<organism evidence="2 3">
    <name type="scientific">Eubacterium uniforme</name>
    <dbReference type="NCBI Taxonomy" id="39495"/>
    <lineage>
        <taxon>Bacteria</taxon>
        <taxon>Bacillati</taxon>
        <taxon>Bacillota</taxon>
        <taxon>Clostridia</taxon>
        <taxon>Eubacteriales</taxon>
        <taxon>Eubacteriaceae</taxon>
        <taxon>Eubacterium</taxon>
    </lineage>
</organism>
<dbReference type="RefSeq" id="WP_078766543.1">
    <property type="nucleotide sequence ID" value="NZ_FUXZ01000010.1"/>
</dbReference>
<sequence>MKKTISRICAICAIIAPFIATQIMFRIEPEYEEALEGGILIGCFIGSILGVIALLTNKHNSKWIKVLSILPMIPLMLFLALAIPFWMYG</sequence>